<feature type="compositionally biased region" description="Polar residues" evidence="1">
    <location>
        <begin position="143"/>
        <end position="152"/>
    </location>
</feature>
<accession>A0A3P6T182</accession>
<reference evidence="3 4" key="1">
    <citation type="submission" date="2018-08" db="EMBL/GenBank/DDBJ databases">
        <authorList>
            <person name="Laetsch R D."/>
            <person name="Stevens L."/>
            <person name="Kumar S."/>
            <person name="Blaxter L. M."/>
        </authorList>
    </citation>
    <scope>NUCLEOTIDE SEQUENCE [LARGE SCALE GENOMIC DNA]</scope>
</reference>
<protein>
    <submittedName>
        <fullName evidence="3">Uncharacterized protein</fullName>
    </submittedName>
</protein>
<proteinExistence type="predicted"/>
<name>A0A3P6T182_LITSI</name>
<keyword evidence="4" id="KW-1185">Reference proteome</keyword>
<feature type="region of interest" description="Disordered" evidence="1">
    <location>
        <begin position="241"/>
        <end position="268"/>
    </location>
</feature>
<keyword evidence="2" id="KW-0812">Transmembrane</keyword>
<feature type="compositionally biased region" description="Basic and acidic residues" evidence="1">
    <location>
        <begin position="125"/>
        <end position="142"/>
    </location>
</feature>
<keyword evidence="2" id="KW-0472">Membrane</keyword>
<dbReference type="EMBL" id="UYRX01000257">
    <property type="protein sequence ID" value="VDK78727.1"/>
    <property type="molecule type" value="Genomic_DNA"/>
</dbReference>
<keyword evidence="2" id="KW-1133">Transmembrane helix</keyword>
<sequence>MISEVLGLLLGQIAVLSMQRFFKALPRPWIQKTQVESNCFPTASSICKKMQMRTQIVISSINEALLKLHNYDKQLIRFEETFIGSVIVLLIIFGILLTVLLWLRRLSHMLPNRTSQNNIPLLLDEQERNEPKYDGSKRKETNQEISGPESPTTVTFTSNLEIMRKLKERVDRMKEVAVRNKRRNRAAAFGLPLRHRQKTCKTNLPNCSGNYNGHSPRRTFGEVKRRRYIPILLFLSDEPMDEDVSQPSMEVPQTNVAKLRKRRRNRIS</sequence>
<feature type="compositionally biased region" description="Polar residues" evidence="1">
    <location>
        <begin position="245"/>
        <end position="256"/>
    </location>
</feature>
<dbReference type="AlphaFoldDB" id="A0A3P6T182"/>
<evidence type="ECO:0000313" key="4">
    <source>
        <dbReference type="Proteomes" id="UP000277928"/>
    </source>
</evidence>
<feature type="compositionally biased region" description="Basic residues" evidence="1">
    <location>
        <begin position="258"/>
        <end position="268"/>
    </location>
</feature>
<evidence type="ECO:0000256" key="1">
    <source>
        <dbReference type="SAM" id="MobiDB-lite"/>
    </source>
</evidence>
<organism evidence="3 4">
    <name type="scientific">Litomosoides sigmodontis</name>
    <name type="common">Filarial nematode worm</name>
    <dbReference type="NCBI Taxonomy" id="42156"/>
    <lineage>
        <taxon>Eukaryota</taxon>
        <taxon>Metazoa</taxon>
        <taxon>Ecdysozoa</taxon>
        <taxon>Nematoda</taxon>
        <taxon>Chromadorea</taxon>
        <taxon>Rhabditida</taxon>
        <taxon>Spirurina</taxon>
        <taxon>Spiruromorpha</taxon>
        <taxon>Filarioidea</taxon>
        <taxon>Onchocercidae</taxon>
        <taxon>Litomosoides</taxon>
    </lineage>
</organism>
<gene>
    <name evidence="3" type="ORF">NLS_LOCUS4189</name>
</gene>
<evidence type="ECO:0000256" key="2">
    <source>
        <dbReference type="SAM" id="Phobius"/>
    </source>
</evidence>
<dbReference type="Proteomes" id="UP000277928">
    <property type="component" value="Unassembled WGS sequence"/>
</dbReference>
<feature type="region of interest" description="Disordered" evidence="1">
    <location>
        <begin position="121"/>
        <end position="152"/>
    </location>
</feature>
<feature type="transmembrane region" description="Helical" evidence="2">
    <location>
        <begin position="82"/>
        <end position="103"/>
    </location>
</feature>
<dbReference type="OrthoDB" id="5858090at2759"/>
<evidence type="ECO:0000313" key="3">
    <source>
        <dbReference type="EMBL" id="VDK78727.1"/>
    </source>
</evidence>